<keyword evidence="2" id="KW-1185">Reference proteome</keyword>
<protein>
    <submittedName>
        <fullName evidence="1">AcrR family transcriptional regulator</fullName>
    </submittedName>
</protein>
<name>A0A7W7ZJC5_9BACT</name>
<evidence type="ECO:0000313" key="2">
    <source>
        <dbReference type="Proteomes" id="UP000540989"/>
    </source>
</evidence>
<organism evidence="1 2">
    <name type="scientific">Granulicella aggregans</name>
    <dbReference type="NCBI Taxonomy" id="474949"/>
    <lineage>
        <taxon>Bacteria</taxon>
        <taxon>Pseudomonadati</taxon>
        <taxon>Acidobacteriota</taxon>
        <taxon>Terriglobia</taxon>
        <taxon>Terriglobales</taxon>
        <taxon>Acidobacteriaceae</taxon>
        <taxon>Granulicella</taxon>
    </lineage>
</organism>
<dbReference type="AlphaFoldDB" id="A0A7W7ZJC5"/>
<reference evidence="1 2" key="1">
    <citation type="submission" date="2020-08" db="EMBL/GenBank/DDBJ databases">
        <title>Genomic Encyclopedia of Type Strains, Phase IV (KMG-V): Genome sequencing to study the core and pangenomes of soil and plant-associated prokaryotes.</title>
        <authorList>
            <person name="Whitman W."/>
        </authorList>
    </citation>
    <scope>NUCLEOTIDE SEQUENCE [LARGE SCALE GENOMIC DNA]</scope>
    <source>
        <strain evidence="1 2">M8UP14</strain>
    </source>
</reference>
<accession>A0A7W7ZJC5</accession>
<dbReference type="RefSeq" id="WP_184222418.1">
    <property type="nucleotide sequence ID" value="NZ_JACHIP010000011.1"/>
</dbReference>
<comment type="caution">
    <text evidence="1">The sequence shown here is derived from an EMBL/GenBank/DDBJ whole genome shotgun (WGS) entry which is preliminary data.</text>
</comment>
<dbReference type="Gene3D" id="1.10.357.10">
    <property type="entry name" value="Tetracycline Repressor, domain 2"/>
    <property type="match status" value="1"/>
</dbReference>
<dbReference type="InterPro" id="IPR009057">
    <property type="entry name" value="Homeodomain-like_sf"/>
</dbReference>
<dbReference type="Proteomes" id="UP000540989">
    <property type="component" value="Unassembled WGS sequence"/>
</dbReference>
<dbReference type="EMBL" id="JACHIP010000011">
    <property type="protein sequence ID" value="MBB5060251.1"/>
    <property type="molecule type" value="Genomic_DNA"/>
</dbReference>
<dbReference type="SUPFAM" id="SSF46689">
    <property type="entry name" value="Homeodomain-like"/>
    <property type="match status" value="1"/>
</dbReference>
<evidence type="ECO:0000313" key="1">
    <source>
        <dbReference type="EMBL" id="MBB5060251.1"/>
    </source>
</evidence>
<proteinExistence type="predicted"/>
<sequence>MSNRETTDLTDLAESCLGAFVRSGTLDLSMDQLAREVGISKRMLVHYFGGRDAIEERAMTLLENRLRAQFAPENFPAGVGIQVVIHALWDRTTNSQSKGVLLLVMDVSRRAWNGSPRATSFYREQQRLWVELLLRYLPDKNTVEDVLQSFQGAVLAYLITGDPEPGKGMLNRLCAKLETRGKSSREIKRRRTS</sequence>
<gene>
    <name evidence="1" type="ORF">HDF16_004987</name>
</gene>